<organism evidence="2 3">
    <name type="scientific">Sinorhizobium numidicum</name>
    <dbReference type="NCBI Taxonomy" id="680248"/>
    <lineage>
        <taxon>Bacteria</taxon>
        <taxon>Pseudomonadati</taxon>
        <taxon>Pseudomonadota</taxon>
        <taxon>Alphaproteobacteria</taxon>
        <taxon>Hyphomicrobiales</taxon>
        <taxon>Rhizobiaceae</taxon>
        <taxon>Sinorhizobium/Ensifer group</taxon>
        <taxon>Sinorhizobium</taxon>
    </lineage>
</organism>
<feature type="transmembrane region" description="Helical" evidence="1">
    <location>
        <begin position="53"/>
        <end position="71"/>
    </location>
</feature>
<evidence type="ECO:0000313" key="2">
    <source>
        <dbReference type="EMBL" id="WEX83323.1"/>
    </source>
</evidence>
<name>A0ABY8D2T9_9HYPH</name>
<keyword evidence="1" id="KW-1133">Transmembrane helix</keyword>
<reference evidence="2 3" key="1">
    <citation type="submission" date="2023-03" db="EMBL/GenBank/DDBJ databases">
        <authorList>
            <person name="Kaur S."/>
            <person name="Espinosa-Saiz D."/>
            <person name="Velazquez E."/>
            <person name="Menendez E."/>
            <person name="diCenzo G.C."/>
        </authorList>
    </citation>
    <scope>NUCLEOTIDE SEQUENCE [LARGE SCALE GENOMIC DNA]</scope>
    <source>
        <strain evidence="2 3">LMG 27395</strain>
    </source>
</reference>
<sequence length="121" mass="13915">MAFRETWKSVNWLWVAGVITLAYAAWVIWVLGWERIRGFFQNADTQLNAVGDFLAGTFAPVALIWLCAAVFTQRQELNDTRDQFAESKRVTDEQLKVIHSQNAFCHSSTIRQSRTPSRLTH</sequence>
<evidence type="ECO:0000256" key="1">
    <source>
        <dbReference type="SAM" id="Phobius"/>
    </source>
</evidence>
<keyword evidence="1" id="KW-0812">Transmembrane</keyword>
<evidence type="ECO:0000313" key="3">
    <source>
        <dbReference type="Proteomes" id="UP001235547"/>
    </source>
</evidence>
<proteinExistence type="predicted"/>
<keyword evidence="1" id="KW-0472">Membrane</keyword>
<gene>
    <name evidence="2" type="ORF">PYH38_005694</name>
</gene>
<protein>
    <recommendedName>
        <fullName evidence="4">Poly-beta-1,6-N-acetyl-D-glucosamine biosynthesis protein PgaD</fullName>
    </recommendedName>
</protein>
<dbReference type="EMBL" id="CP120371">
    <property type="protein sequence ID" value="WEX83323.1"/>
    <property type="molecule type" value="Genomic_DNA"/>
</dbReference>
<dbReference type="Proteomes" id="UP001235547">
    <property type="component" value="Chromosome 1"/>
</dbReference>
<dbReference type="RefSeq" id="WP_280734137.1">
    <property type="nucleotide sequence ID" value="NZ_CP120368.1"/>
</dbReference>
<evidence type="ECO:0008006" key="4">
    <source>
        <dbReference type="Google" id="ProtNLM"/>
    </source>
</evidence>
<keyword evidence="3" id="KW-1185">Reference proteome</keyword>
<accession>A0ABY8D2T9</accession>
<feature type="transmembrane region" description="Helical" evidence="1">
    <location>
        <begin position="12"/>
        <end position="33"/>
    </location>
</feature>